<protein>
    <recommendedName>
        <fullName evidence="4">nitrilase</fullName>
        <ecNumber evidence="4">3.5.5.1</ecNumber>
    </recommendedName>
</protein>
<organism evidence="7 8">
    <name type="scientific">Penicillium brevicompactum</name>
    <dbReference type="NCBI Taxonomy" id="5074"/>
    <lineage>
        <taxon>Eukaryota</taxon>
        <taxon>Fungi</taxon>
        <taxon>Dikarya</taxon>
        <taxon>Ascomycota</taxon>
        <taxon>Pezizomycotina</taxon>
        <taxon>Eurotiomycetes</taxon>
        <taxon>Eurotiomycetidae</taxon>
        <taxon>Eurotiales</taxon>
        <taxon>Aspergillaceae</taxon>
        <taxon>Penicillium</taxon>
    </lineage>
</organism>
<dbReference type="InterPro" id="IPR036526">
    <property type="entry name" value="C-N_Hydrolase_sf"/>
</dbReference>
<dbReference type="GO" id="GO:0000257">
    <property type="term" value="F:nitrilase activity"/>
    <property type="evidence" value="ECO:0007669"/>
    <property type="project" value="UniProtKB-EC"/>
</dbReference>
<dbReference type="Gene3D" id="3.60.110.10">
    <property type="entry name" value="Carbon-nitrogen hydrolase"/>
    <property type="match status" value="1"/>
</dbReference>
<name>A0A9W9R0K8_PENBR</name>
<evidence type="ECO:0000313" key="8">
    <source>
        <dbReference type="Proteomes" id="UP001148299"/>
    </source>
</evidence>
<dbReference type="EC" id="3.5.5.1" evidence="4"/>
<feature type="domain" description="CN hydrolase" evidence="6">
    <location>
        <begin position="36"/>
        <end position="302"/>
    </location>
</feature>
<dbReference type="Pfam" id="PF00795">
    <property type="entry name" value="CN_hydrolase"/>
    <property type="match status" value="1"/>
</dbReference>
<evidence type="ECO:0000256" key="3">
    <source>
        <dbReference type="ARBA" id="ARBA00036406"/>
    </source>
</evidence>
<feature type="chain" id="PRO_5040837064" description="nitrilase" evidence="5">
    <location>
        <begin position="20"/>
        <end position="357"/>
    </location>
</feature>
<dbReference type="Proteomes" id="UP001148299">
    <property type="component" value="Unassembled WGS sequence"/>
</dbReference>
<sequence>MRVPMPIVLLSLAASTAGSLVSQHAAKSHSADYNNLTVAIVRAPPANWPLPVMNKNWTDVEFDLNKTVTKAVRLIHEAAENGANLVVFPELWFPGYPKGMADKASIAAHAESYIKNSLVIDSPQWNDLKKAAKDSKVYIAPAFSHHTNGTIYMGQALISPEGEVLHLRHKLRPSGGEREIWSDGTVEGLKVIATPYGRWGLLECWEHFHPAMTFNMQSQVETLHIAAWPYMPEEGDKSVEYWEAIEVNGAAARTYAVNAAAPLVMAAVGNAKFFSSQGLDLTQSNASASTEDVPLIYSSFNTTGLLKTAPYDPNAEQSWGILEQIHQSFPSYIPKIAGDFVLRVYNPISSLLQAAKE</sequence>
<dbReference type="PANTHER" id="PTHR46044">
    <property type="entry name" value="NITRILASE"/>
    <property type="match status" value="1"/>
</dbReference>
<dbReference type="AlphaFoldDB" id="A0A9W9R0K8"/>
<evidence type="ECO:0000256" key="5">
    <source>
        <dbReference type="SAM" id="SignalP"/>
    </source>
</evidence>
<evidence type="ECO:0000313" key="7">
    <source>
        <dbReference type="EMBL" id="KAJ5350760.1"/>
    </source>
</evidence>
<comment type="caution">
    <text evidence="7">The sequence shown here is derived from an EMBL/GenBank/DDBJ whole genome shotgun (WGS) entry which is preliminary data.</text>
</comment>
<reference evidence="7" key="1">
    <citation type="submission" date="2022-12" db="EMBL/GenBank/DDBJ databases">
        <authorList>
            <person name="Petersen C."/>
        </authorList>
    </citation>
    <scope>NUCLEOTIDE SEQUENCE</scope>
    <source>
        <strain evidence="7">IBT 35675</strain>
    </source>
</reference>
<evidence type="ECO:0000256" key="2">
    <source>
        <dbReference type="ARBA" id="ARBA00022801"/>
    </source>
</evidence>
<dbReference type="InterPro" id="IPR044149">
    <property type="entry name" value="Nitrilases_CHs"/>
</dbReference>
<evidence type="ECO:0000259" key="6">
    <source>
        <dbReference type="PROSITE" id="PS50263"/>
    </source>
</evidence>
<reference evidence="7" key="2">
    <citation type="journal article" date="2023" name="IMA Fungus">
        <title>Comparative genomic study of the Penicillium genus elucidates a diverse pangenome and 15 lateral gene transfer events.</title>
        <authorList>
            <person name="Petersen C."/>
            <person name="Sorensen T."/>
            <person name="Nielsen M.R."/>
            <person name="Sondergaard T.E."/>
            <person name="Sorensen J.L."/>
            <person name="Fitzpatrick D.A."/>
            <person name="Frisvad J.C."/>
            <person name="Nielsen K.L."/>
        </authorList>
    </citation>
    <scope>NUCLEOTIDE SEQUENCE</scope>
    <source>
        <strain evidence="7">IBT 35675</strain>
    </source>
</reference>
<dbReference type="EMBL" id="JAPZBR010000006">
    <property type="protein sequence ID" value="KAJ5350760.1"/>
    <property type="molecule type" value="Genomic_DNA"/>
</dbReference>
<comment type="similarity">
    <text evidence="1">Belongs to the carbon-nitrogen hydrolase superfamily. Nitrilase family.</text>
</comment>
<dbReference type="InterPro" id="IPR003010">
    <property type="entry name" value="C-N_Hydrolase"/>
</dbReference>
<keyword evidence="5" id="KW-0732">Signal</keyword>
<dbReference type="SUPFAM" id="SSF56317">
    <property type="entry name" value="Carbon-nitrogen hydrolase"/>
    <property type="match status" value="1"/>
</dbReference>
<comment type="catalytic activity">
    <reaction evidence="3">
        <text>a nitrile + 2 H2O = a carboxylate + NH4(+)</text>
        <dbReference type="Rhea" id="RHEA:21724"/>
        <dbReference type="ChEBI" id="CHEBI:15377"/>
        <dbReference type="ChEBI" id="CHEBI:18379"/>
        <dbReference type="ChEBI" id="CHEBI:28938"/>
        <dbReference type="ChEBI" id="CHEBI:29067"/>
        <dbReference type="EC" id="3.5.5.1"/>
    </reaction>
</comment>
<accession>A0A9W9R0K8</accession>
<evidence type="ECO:0000256" key="4">
    <source>
        <dbReference type="ARBA" id="ARBA00039045"/>
    </source>
</evidence>
<keyword evidence="8" id="KW-1185">Reference proteome</keyword>
<dbReference type="PANTHER" id="PTHR46044:SF14">
    <property type="entry name" value="ARYLACETONITRILASE"/>
    <property type="match status" value="1"/>
</dbReference>
<gene>
    <name evidence="7" type="ORF">N7541_008487</name>
</gene>
<dbReference type="PROSITE" id="PS50263">
    <property type="entry name" value="CN_HYDROLASE"/>
    <property type="match status" value="1"/>
</dbReference>
<keyword evidence="2 7" id="KW-0378">Hydrolase</keyword>
<feature type="signal peptide" evidence="5">
    <location>
        <begin position="1"/>
        <end position="19"/>
    </location>
</feature>
<proteinExistence type="inferred from homology"/>
<evidence type="ECO:0000256" key="1">
    <source>
        <dbReference type="ARBA" id="ARBA00008129"/>
    </source>
</evidence>